<sequence length="167" mass="18878">MQSKSSARAIAQSYTDMRTVPVNGNIPSNISSHLPAYESANLPVELDQFITRIEIDSLEEQGRQAEAIAAKHRYEARTHCPLLPIERSQFRSVLSPMLPPSRPPTPRPRSRPLTPADSLKNDLPSYEEAMKEKEEAKARSRSAKKTILESWRFMFDALMISLPLFLS</sequence>
<reference evidence="2" key="1">
    <citation type="journal article" date="2020" name="Stud. Mycol.">
        <title>101 Dothideomycetes genomes: a test case for predicting lifestyles and emergence of pathogens.</title>
        <authorList>
            <person name="Haridas S."/>
            <person name="Albert R."/>
            <person name="Binder M."/>
            <person name="Bloem J."/>
            <person name="Labutti K."/>
            <person name="Salamov A."/>
            <person name="Andreopoulos B."/>
            <person name="Baker S."/>
            <person name="Barry K."/>
            <person name="Bills G."/>
            <person name="Bluhm B."/>
            <person name="Cannon C."/>
            <person name="Castanera R."/>
            <person name="Culley D."/>
            <person name="Daum C."/>
            <person name="Ezra D."/>
            <person name="Gonzalez J."/>
            <person name="Henrissat B."/>
            <person name="Kuo A."/>
            <person name="Liang C."/>
            <person name="Lipzen A."/>
            <person name="Lutzoni F."/>
            <person name="Magnuson J."/>
            <person name="Mondo S."/>
            <person name="Nolan M."/>
            <person name="Ohm R."/>
            <person name="Pangilinan J."/>
            <person name="Park H.-J."/>
            <person name="Ramirez L."/>
            <person name="Alfaro M."/>
            <person name="Sun H."/>
            <person name="Tritt A."/>
            <person name="Yoshinaga Y."/>
            <person name="Zwiers L.-H."/>
            <person name="Turgeon B."/>
            <person name="Goodwin S."/>
            <person name="Spatafora J."/>
            <person name="Crous P."/>
            <person name="Grigoriev I."/>
        </authorList>
    </citation>
    <scope>NUCLEOTIDE SEQUENCE</scope>
    <source>
        <strain evidence="2">CBS 133067</strain>
    </source>
</reference>
<dbReference type="AlphaFoldDB" id="A0A9P4MA27"/>
<evidence type="ECO:0000313" key="2">
    <source>
        <dbReference type="EMBL" id="KAF2098364.1"/>
    </source>
</evidence>
<name>A0A9P4MA27_9PEZI</name>
<protein>
    <submittedName>
        <fullName evidence="2">Uncharacterized protein</fullName>
    </submittedName>
</protein>
<keyword evidence="3" id="KW-1185">Reference proteome</keyword>
<organism evidence="2 3">
    <name type="scientific">Rhizodiscina lignyota</name>
    <dbReference type="NCBI Taxonomy" id="1504668"/>
    <lineage>
        <taxon>Eukaryota</taxon>
        <taxon>Fungi</taxon>
        <taxon>Dikarya</taxon>
        <taxon>Ascomycota</taxon>
        <taxon>Pezizomycotina</taxon>
        <taxon>Dothideomycetes</taxon>
        <taxon>Pleosporomycetidae</taxon>
        <taxon>Aulographales</taxon>
        <taxon>Rhizodiscinaceae</taxon>
        <taxon>Rhizodiscina</taxon>
    </lineage>
</organism>
<dbReference type="Proteomes" id="UP000799772">
    <property type="component" value="Unassembled WGS sequence"/>
</dbReference>
<evidence type="ECO:0000313" key="3">
    <source>
        <dbReference type="Proteomes" id="UP000799772"/>
    </source>
</evidence>
<proteinExistence type="predicted"/>
<dbReference type="EMBL" id="ML978127">
    <property type="protein sequence ID" value="KAF2098364.1"/>
    <property type="molecule type" value="Genomic_DNA"/>
</dbReference>
<feature type="region of interest" description="Disordered" evidence="1">
    <location>
        <begin position="94"/>
        <end position="123"/>
    </location>
</feature>
<feature type="compositionally biased region" description="Pro residues" evidence="1">
    <location>
        <begin position="97"/>
        <end position="107"/>
    </location>
</feature>
<accession>A0A9P4MA27</accession>
<comment type="caution">
    <text evidence="2">The sequence shown here is derived from an EMBL/GenBank/DDBJ whole genome shotgun (WGS) entry which is preliminary data.</text>
</comment>
<evidence type="ECO:0000256" key="1">
    <source>
        <dbReference type="SAM" id="MobiDB-lite"/>
    </source>
</evidence>
<gene>
    <name evidence="2" type="ORF">NA57DRAFT_57522</name>
</gene>